<dbReference type="GO" id="GO:0005525">
    <property type="term" value="F:GTP binding"/>
    <property type="evidence" value="ECO:0007669"/>
    <property type="project" value="UniProtKB-KW"/>
</dbReference>
<dbReference type="PANTHER" id="PTHR40392">
    <property type="entry name" value="2-PHOSPHO-L-LACTATE GUANYLYLTRANSFERASE"/>
    <property type="match status" value="1"/>
</dbReference>
<dbReference type="UniPathway" id="UPA00071"/>
<organism evidence="6 7">
    <name type="scientific">Halonotius aquaticus</name>
    <dbReference type="NCBI Taxonomy" id="2216978"/>
    <lineage>
        <taxon>Archaea</taxon>
        <taxon>Methanobacteriati</taxon>
        <taxon>Methanobacteriota</taxon>
        <taxon>Stenosarchaea group</taxon>
        <taxon>Halobacteria</taxon>
        <taxon>Halobacteriales</taxon>
        <taxon>Haloferacaceae</taxon>
        <taxon>Halonotius</taxon>
    </lineage>
</organism>
<accession>A0A3A6PLB9</accession>
<keyword evidence="1 5" id="KW-0808">Transferase</keyword>
<dbReference type="GO" id="GO:0052645">
    <property type="term" value="P:F420-0 metabolic process"/>
    <property type="evidence" value="ECO:0007669"/>
    <property type="project" value="UniProtKB-UniRule"/>
</dbReference>
<evidence type="ECO:0000256" key="2">
    <source>
        <dbReference type="ARBA" id="ARBA00022695"/>
    </source>
</evidence>
<keyword evidence="3 5" id="KW-0547">Nucleotide-binding</keyword>
<comment type="catalytic activity">
    <reaction evidence="5">
        <text>(2S)-2-phospholactate + GTP + H(+) = (2S)-lactyl-2-diphospho-5'-guanosine + diphosphate</text>
        <dbReference type="Rhea" id="RHEA:63424"/>
        <dbReference type="ChEBI" id="CHEBI:15378"/>
        <dbReference type="ChEBI" id="CHEBI:33019"/>
        <dbReference type="ChEBI" id="CHEBI:37565"/>
        <dbReference type="ChEBI" id="CHEBI:59435"/>
        <dbReference type="ChEBI" id="CHEBI:59906"/>
        <dbReference type="EC" id="2.7.7.68"/>
    </reaction>
</comment>
<dbReference type="NCBIfam" id="TIGR03552">
    <property type="entry name" value="F420_cofC"/>
    <property type="match status" value="1"/>
</dbReference>
<comment type="pathway">
    <text evidence="5">Cofactor biosynthesis; coenzyme F420 biosynthesis.</text>
</comment>
<dbReference type="OrthoDB" id="11179at2157"/>
<comment type="subunit">
    <text evidence="5">Homodimer.</text>
</comment>
<dbReference type="Gene3D" id="3.90.550.10">
    <property type="entry name" value="Spore Coat Polysaccharide Biosynthesis Protein SpsA, Chain A"/>
    <property type="match status" value="1"/>
</dbReference>
<dbReference type="InterPro" id="IPR029044">
    <property type="entry name" value="Nucleotide-diphossugar_trans"/>
</dbReference>
<proteinExistence type="inferred from homology"/>
<gene>
    <name evidence="5 6" type="primary">cofC</name>
    <name evidence="6" type="ORF">DM826_11365</name>
</gene>
<evidence type="ECO:0000256" key="1">
    <source>
        <dbReference type="ARBA" id="ARBA00022679"/>
    </source>
</evidence>
<dbReference type="InterPro" id="IPR002835">
    <property type="entry name" value="CofC"/>
</dbReference>
<sequence>MRTLVPFAAVEPKTRLDSVLTADERAEFARVMLRSVCQTLQAAGSEPIVLSTAALEATTLPAGASVVVDDRPLTTAVNDQLTTDTPTLIVMADLPLATPDSIRRLTAASDAAGNDVDIAIAPGLGGGTNALVVRESAFRVDYHGASYLDHREIAADLSATVETVDSRQLATDIDEPSDLAEVLIHGDGPVRAWLVDAGFELDRSDGRVGVRRR</sequence>
<dbReference type="Gene3D" id="6.10.140.50">
    <property type="match status" value="1"/>
</dbReference>
<name>A0A3A6PLB9_9EURY</name>
<keyword evidence="2 5" id="KW-0548">Nucleotidyltransferase</keyword>
<dbReference type="GO" id="GO:0043814">
    <property type="term" value="F:phospholactate guanylyltransferase activity"/>
    <property type="evidence" value="ECO:0007669"/>
    <property type="project" value="UniProtKB-EC"/>
</dbReference>
<dbReference type="RefSeq" id="WP_120103547.1">
    <property type="nucleotide sequence ID" value="NZ_QKNY01000018.1"/>
</dbReference>
<reference evidence="6 7" key="1">
    <citation type="submission" date="2018-06" db="EMBL/GenBank/DDBJ databases">
        <title>Halonotius sp. F13-13 a new haloarchaeeon isolated from a solar saltern from Isla Cristina, Huelva, Spain.</title>
        <authorList>
            <person name="Duran-Viseras A."/>
            <person name="Sanchez-Porro C."/>
            <person name="Ventosa A."/>
        </authorList>
    </citation>
    <scope>NUCLEOTIDE SEQUENCE [LARGE SCALE GENOMIC DNA]</scope>
    <source>
        <strain evidence="6 7">F13-13</strain>
    </source>
</reference>
<evidence type="ECO:0000256" key="5">
    <source>
        <dbReference type="HAMAP-Rule" id="MF_02114"/>
    </source>
</evidence>
<evidence type="ECO:0000256" key="3">
    <source>
        <dbReference type="ARBA" id="ARBA00022741"/>
    </source>
</evidence>
<comment type="similarity">
    <text evidence="5">Belongs to the CofC family.</text>
</comment>
<protein>
    <recommendedName>
        <fullName evidence="5">2-phospho-L-lactate guanylyltransferase</fullName>
        <shortName evidence="5">LP guanylyltransferase</shortName>
        <ecNumber evidence="5">2.7.7.68</ecNumber>
    </recommendedName>
</protein>
<dbReference type="AlphaFoldDB" id="A0A3A6PLB9"/>
<evidence type="ECO:0000313" key="7">
    <source>
        <dbReference type="Proteomes" id="UP000276588"/>
    </source>
</evidence>
<comment type="caution">
    <text evidence="6">The sequence shown here is derived from an EMBL/GenBank/DDBJ whole genome shotgun (WGS) entry which is preliminary data.</text>
</comment>
<evidence type="ECO:0000256" key="4">
    <source>
        <dbReference type="ARBA" id="ARBA00023134"/>
    </source>
</evidence>
<dbReference type="HAMAP" id="MF_02114">
    <property type="entry name" value="CofC"/>
    <property type="match status" value="1"/>
</dbReference>
<dbReference type="Pfam" id="PF01983">
    <property type="entry name" value="CofC"/>
    <property type="match status" value="1"/>
</dbReference>
<keyword evidence="7" id="KW-1185">Reference proteome</keyword>
<dbReference type="PANTHER" id="PTHR40392:SF1">
    <property type="entry name" value="2-PHOSPHO-L-LACTATE GUANYLYLTRANSFERASE"/>
    <property type="match status" value="1"/>
</dbReference>
<evidence type="ECO:0000313" key="6">
    <source>
        <dbReference type="EMBL" id="RJX42239.1"/>
    </source>
</evidence>
<comment type="function">
    <text evidence="5">Guanylyltransferase that catalyzes the activation of (2S)-2-phospholactate (2-PL) as (2S)-lactyl-2-diphospho-5'-guanosine, via the condensation of 2-PL with GTP. It is involved in the biosynthesis of coenzyme F420, a hydride carrier cofactor.</text>
</comment>
<dbReference type="SUPFAM" id="SSF53448">
    <property type="entry name" value="Nucleotide-diphospho-sugar transferases"/>
    <property type="match status" value="1"/>
</dbReference>
<dbReference type="Proteomes" id="UP000276588">
    <property type="component" value="Unassembled WGS sequence"/>
</dbReference>
<dbReference type="EC" id="2.7.7.68" evidence="5"/>
<dbReference type="EMBL" id="QKNY01000018">
    <property type="protein sequence ID" value="RJX42239.1"/>
    <property type="molecule type" value="Genomic_DNA"/>
</dbReference>
<keyword evidence="4 5" id="KW-0342">GTP-binding</keyword>